<evidence type="ECO:0000313" key="2">
    <source>
        <dbReference type="Proteomes" id="UP001324634"/>
    </source>
</evidence>
<dbReference type="EMBL" id="CP139487">
    <property type="protein sequence ID" value="WPU66935.1"/>
    <property type="molecule type" value="Genomic_DNA"/>
</dbReference>
<proteinExistence type="predicted"/>
<evidence type="ECO:0000313" key="1">
    <source>
        <dbReference type="EMBL" id="WPU66935.1"/>
    </source>
</evidence>
<keyword evidence="2" id="KW-1185">Reference proteome</keyword>
<organism evidence="1 2">
    <name type="scientific">Peredibacter starrii</name>
    <dbReference type="NCBI Taxonomy" id="28202"/>
    <lineage>
        <taxon>Bacteria</taxon>
        <taxon>Pseudomonadati</taxon>
        <taxon>Bdellovibrionota</taxon>
        <taxon>Bacteriovoracia</taxon>
        <taxon>Bacteriovoracales</taxon>
        <taxon>Bacteriovoracaceae</taxon>
        <taxon>Peredibacter</taxon>
    </lineage>
</organism>
<dbReference type="KEGG" id="psti:SOO65_09250"/>
<sequence length="68" mass="8380">MKERFKTPHTFDMSEYFFGRTYVLGGRDYDREEKEIKKLPEIEVRGDKKISMELDWSFLKSRTRTRLR</sequence>
<gene>
    <name evidence="1" type="ORF">SOO65_09250</name>
</gene>
<protein>
    <submittedName>
        <fullName evidence="1">Uncharacterized protein</fullName>
    </submittedName>
</protein>
<dbReference type="Proteomes" id="UP001324634">
    <property type="component" value="Chromosome"/>
</dbReference>
<accession>A0AAX4HUT2</accession>
<dbReference type="AlphaFoldDB" id="A0AAX4HUT2"/>
<name>A0AAX4HUT2_9BACT</name>
<reference evidence="1 2" key="1">
    <citation type="submission" date="2023-11" db="EMBL/GenBank/DDBJ databases">
        <title>Peredibacter starrii A3.12.</title>
        <authorList>
            <person name="Mitchell R.J."/>
        </authorList>
    </citation>
    <scope>NUCLEOTIDE SEQUENCE [LARGE SCALE GENOMIC DNA]</scope>
    <source>
        <strain evidence="1 2">A3.12</strain>
    </source>
</reference>
<dbReference type="RefSeq" id="WP_321399628.1">
    <property type="nucleotide sequence ID" value="NZ_CP139487.1"/>
</dbReference>